<proteinExistence type="predicted"/>
<evidence type="ECO:0008006" key="3">
    <source>
        <dbReference type="Google" id="ProtNLM"/>
    </source>
</evidence>
<organism evidence="1 2">
    <name type="scientific">Rotaria sordida</name>
    <dbReference type="NCBI Taxonomy" id="392033"/>
    <lineage>
        <taxon>Eukaryota</taxon>
        <taxon>Metazoa</taxon>
        <taxon>Spiralia</taxon>
        <taxon>Gnathifera</taxon>
        <taxon>Rotifera</taxon>
        <taxon>Eurotatoria</taxon>
        <taxon>Bdelloidea</taxon>
        <taxon>Philodinida</taxon>
        <taxon>Philodinidae</taxon>
        <taxon>Rotaria</taxon>
    </lineage>
</organism>
<gene>
    <name evidence="1" type="ORF">RFH988_LOCUS14441</name>
</gene>
<dbReference type="Proteomes" id="UP000663882">
    <property type="component" value="Unassembled WGS sequence"/>
</dbReference>
<protein>
    <recommendedName>
        <fullName evidence="3">PWWP domain-containing protein</fullName>
    </recommendedName>
</protein>
<dbReference type="OrthoDB" id="10028436at2759"/>
<accession>A0A814H7K1</accession>
<dbReference type="SUPFAM" id="SSF63748">
    <property type="entry name" value="Tudor/PWWP/MBT"/>
    <property type="match status" value="1"/>
</dbReference>
<dbReference type="Gene3D" id="2.30.30.140">
    <property type="match status" value="1"/>
</dbReference>
<sequence>MDFTVGQIVWARYNKDNIYWPGKITMISNSTNDLWLSELLDNVQQQCTYLIEFFITNQSIWTTDILHYRQYRDSMINGSFIHYGLHPTIKQDFLNAINQADYNSNHEIYMNSNNLTSMNTMTSQQQEQNLLSTIEDNTDNNFLLTSNSMLTSNTEYYNTSYQQISTPSSNFTIQSLDTFATNNSNINQILTTNNDWYKEQGLLVESITPPLHSKNDYQLECISSSDNFQKQNSVIIITSKTYSNSSFISYLFNSLSNIFHSSIIYIDDLINYQHPNTYNIYYLICFDYFDLIIKQKLNLTILNNLNAHINYLFLIINAPSYELIKHLYSIIIDKRTIFILHCHLTFDNEPLLLCSGNRTKFEIIRSTFLKYLCSKIKYIESNDNEQEQLYSAYCISSIIQSTNILNYFINEQIQETLNENFESDFLRNNEHVINELFPQLTINKISNNSNNSILDLIHKSNEDIVTNKSKQSIVMNDLFQSRAIKTHIPPPICEYYIQNILHDK</sequence>
<evidence type="ECO:0000313" key="2">
    <source>
        <dbReference type="Proteomes" id="UP000663882"/>
    </source>
</evidence>
<dbReference type="EMBL" id="CAJNOO010000668">
    <property type="protein sequence ID" value="CAF1006390.1"/>
    <property type="molecule type" value="Genomic_DNA"/>
</dbReference>
<dbReference type="CDD" id="cd05162">
    <property type="entry name" value="PWWP"/>
    <property type="match status" value="1"/>
</dbReference>
<evidence type="ECO:0000313" key="1">
    <source>
        <dbReference type="EMBL" id="CAF1006390.1"/>
    </source>
</evidence>
<name>A0A814H7K1_9BILA</name>
<comment type="caution">
    <text evidence="1">The sequence shown here is derived from an EMBL/GenBank/DDBJ whole genome shotgun (WGS) entry which is preliminary data.</text>
</comment>
<reference evidence="1" key="1">
    <citation type="submission" date="2021-02" db="EMBL/GenBank/DDBJ databases">
        <authorList>
            <person name="Nowell W R."/>
        </authorList>
    </citation>
    <scope>NUCLEOTIDE SEQUENCE</scope>
</reference>
<dbReference type="AlphaFoldDB" id="A0A814H7K1"/>